<comment type="caution">
    <text evidence="3">The sequence shown here is derived from an EMBL/GenBank/DDBJ whole genome shotgun (WGS) entry which is preliminary data.</text>
</comment>
<sequence>MIAATFIPFFLAAQLPTEYKQYEVHGPEYIFAVNINLTRIPQCPYDVLMCGEPSGIHATHHLHCISKEKNTLTCRLRYVDGATFGTANEKEDLQDAMDTRAKITDAPFDLIFNEDGIESIVMSKMTRPYDINLLKVIIELLHVGDDFDDIEDGTFDSTATSTIGRCNVTFHVFHRSTTENAKTELPYRFRLKAIPPKLHLTPNENLVIYKVTHLNHCDYYAEHYFRKYGDTVVSEYVEAELENMVSQMELSETSFSSSTLRKGISITSNKIYNIIENTKITLKDVQSASSELPAIVKPAKTGLIANDDIISLSSTNYINID</sequence>
<dbReference type="SUPFAM" id="SSF56968">
    <property type="entry name" value="Lipovitellin-phosvitin complex, beta-sheet shell regions"/>
    <property type="match status" value="1"/>
</dbReference>
<protein>
    <recommendedName>
        <fullName evidence="2">Vitellogenin domain-containing protein</fullName>
    </recommendedName>
</protein>
<dbReference type="InterPro" id="IPR015819">
    <property type="entry name" value="Lipid_transp_b-sht_shell"/>
</dbReference>
<dbReference type="Proteomes" id="UP001430953">
    <property type="component" value="Unassembled WGS sequence"/>
</dbReference>
<evidence type="ECO:0000256" key="1">
    <source>
        <dbReference type="ARBA" id="ARBA00022729"/>
    </source>
</evidence>
<dbReference type="AlphaFoldDB" id="A0AAW2GC26"/>
<keyword evidence="1" id="KW-0732">Signal</keyword>
<organism evidence="3 4">
    <name type="scientific">Cardiocondyla obscurior</name>
    <dbReference type="NCBI Taxonomy" id="286306"/>
    <lineage>
        <taxon>Eukaryota</taxon>
        <taxon>Metazoa</taxon>
        <taxon>Ecdysozoa</taxon>
        <taxon>Arthropoda</taxon>
        <taxon>Hexapoda</taxon>
        <taxon>Insecta</taxon>
        <taxon>Pterygota</taxon>
        <taxon>Neoptera</taxon>
        <taxon>Endopterygota</taxon>
        <taxon>Hymenoptera</taxon>
        <taxon>Apocrita</taxon>
        <taxon>Aculeata</taxon>
        <taxon>Formicoidea</taxon>
        <taxon>Formicidae</taxon>
        <taxon>Myrmicinae</taxon>
        <taxon>Cardiocondyla</taxon>
    </lineage>
</organism>
<feature type="domain" description="Vitellogenin" evidence="2">
    <location>
        <begin position="58"/>
        <end position="219"/>
    </location>
</feature>
<gene>
    <name evidence="3" type="ORF">PUN28_004318</name>
</gene>
<dbReference type="Pfam" id="PF01347">
    <property type="entry name" value="Vitellogenin_N"/>
    <property type="match status" value="1"/>
</dbReference>
<dbReference type="Gene3D" id="2.30.230.10">
    <property type="entry name" value="Lipovitellin, beta-sheet shell regions, chain A"/>
    <property type="match status" value="1"/>
</dbReference>
<evidence type="ECO:0000259" key="2">
    <source>
        <dbReference type="Pfam" id="PF01347"/>
    </source>
</evidence>
<accession>A0AAW2GC26</accession>
<dbReference type="InterPro" id="IPR015816">
    <property type="entry name" value="Vitellinogen_b-sht_N"/>
</dbReference>
<evidence type="ECO:0000313" key="3">
    <source>
        <dbReference type="EMBL" id="KAL0125088.1"/>
    </source>
</evidence>
<proteinExistence type="predicted"/>
<dbReference type="EMBL" id="JADYXP020000004">
    <property type="protein sequence ID" value="KAL0125088.1"/>
    <property type="molecule type" value="Genomic_DNA"/>
</dbReference>
<keyword evidence="4" id="KW-1185">Reference proteome</keyword>
<name>A0AAW2GC26_9HYME</name>
<dbReference type="GO" id="GO:0005319">
    <property type="term" value="F:lipid transporter activity"/>
    <property type="evidence" value="ECO:0007669"/>
    <property type="project" value="InterPro"/>
</dbReference>
<dbReference type="InterPro" id="IPR001747">
    <property type="entry name" value="Vitellogenin_N"/>
</dbReference>
<evidence type="ECO:0000313" key="4">
    <source>
        <dbReference type="Proteomes" id="UP001430953"/>
    </source>
</evidence>
<reference evidence="3 4" key="1">
    <citation type="submission" date="2023-03" db="EMBL/GenBank/DDBJ databases">
        <title>High recombination rates correlate with genetic variation in Cardiocondyla obscurior ants.</title>
        <authorList>
            <person name="Errbii M."/>
        </authorList>
    </citation>
    <scope>NUCLEOTIDE SEQUENCE [LARGE SCALE GENOMIC DNA]</scope>
    <source>
        <strain evidence="3">Alpha-2009</strain>
        <tissue evidence="3">Whole body</tissue>
    </source>
</reference>